<dbReference type="InterPro" id="IPR017853">
    <property type="entry name" value="GH"/>
</dbReference>
<comment type="similarity">
    <text evidence="1">Belongs to the glycosyl hydrolase 35 family.</text>
</comment>
<evidence type="ECO:0000256" key="1">
    <source>
        <dbReference type="ARBA" id="ARBA00009809"/>
    </source>
</evidence>
<dbReference type="PANTHER" id="PTHR23421">
    <property type="entry name" value="BETA-GALACTOSIDASE RELATED"/>
    <property type="match status" value="1"/>
</dbReference>
<gene>
    <name evidence="2" type="ORF">FEM48_Zijuj01G0281100</name>
</gene>
<dbReference type="GO" id="GO:0005975">
    <property type="term" value="P:carbohydrate metabolic process"/>
    <property type="evidence" value="ECO:0007669"/>
    <property type="project" value="InterPro"/>
</dbReference>
<accession>A0A978W5D7</accession>
<reference evidence="2" key="1">
    <citation type="journal article" date="2021" name="Front. Plant Sci.">
        <title>Chromosome-Scale Genome Assembly for Chinese Sour Jujube and Insights Into Its Genome Evolution and Domestication Signature.</title>
        <authorList>
            <person name="Shen L.-Y."/>
            <person name="Luo H."/>
            <person name="Wang X.-L."/>
            <person name="Wang X.-M."/>
            <person name="Qiu X.-J."/>
            <person name="Liu H."/>
            <person name="Zhou S.-S."/>
            <person name="Jia K.-H."/>
            <person name="Nie S."/>
            <person name="Bao Y.-T."/>
            <person name="Zhang R.-G."/>
            <person name="Yun Q.-Z."/>
            <person name="Chai Y.-H."/>
            <person name="Lu J.-Y."/>
            <person name="Li Y."/>
            <person name="Zhao S.-W."/>
            <person name="Mao J.-F."/>
            <person name="Jia S.-G."/>
            <person name="Mao Y.-M."/>
        </authorList>
    </citation>
    <scope>NUCLEOTIDE SEQUENCE</scope>
    <source>
        <strain evidence="2">AT0</strain>
        <tissue evidence="2">Leaf</tissue>
    </source>
</reference>
<dbReference type="Gene3D" id="3.20.20.80">
    <property type="entry name" value="Glycosidases"/>
    <property type="match status" value="1"/>
</dbReference>
<dbReference type="GO" id="GO:0004553">
    <property type="term" value="F:hydrolase activity, hydrolyzing O-glycosyl compounds"/>
    <property type="evidence" value="ECO:0007669"/>
    <property type="project" value="InterPro"/>
</dbReference>
<sequence>MEESKARTGIESLCIENELEYEYGAPGRAYSQWAAHMAVGLGTGVPWVMYKQDDAPDPVINACNGFWGEAGHVKNSFESRLPKEFGKHTKKSCKEANLKLGISSWTV</sequence>
<evidence type="ECO:0000313" key="2">
    <source>
        <dbReference type="EMBL" id="KAH7547171.1"/>
    </source>
</evidence>
<dbReference type="EMBL" id="JAEACU010000001">
    <property type="protein sequence ID" value="KAH7547171.1"/>
    <property type="molecule type" value="Genomic_DNA"/>
</dbReference>
<dbReference type="SUPFAM" id="SSF51445">
    <property type="entry name" value="(Trans)glycosidases"/>
    <property type="match status" value="1"/>
</dbReference>
<evidence type="ECO:0008006" key="4">
    <source>
        <dbReference type="Google" id="ProtNLM"/>
    </source>
</evidence>
<proteinExistence type="inferred from homology"/>
<dbReference type="Proteomes" id="UP000813462">
    <property type="component" value="Unassembled WGS sequence"/>
</dbReference>
<protein>
    <recommendedName>
        <fullName evidence="4">Beta-galactosidase</fullName>
    </recommendedName>
</protein>
<dbReference type="InterPro" id="IPR001944">
    <property type="entry name" value="Glycoside_Hdrlase_35"/>
</dbReference>
<comment type="caution">
    <text evidence="2">The sequence shown here is derived from an EMBL/GenBank/DDBJ whole genome shotgun (WGS) entry which is preliminary data.</text>
</comment>
<evidence type="ECO:0000313" key="3">
    <source>
        <dbReference type="Proteomes" id="UP000813462"/>
    </source>
</evidence>
<name>A0A978W5D7_ZIZJJ</name>
<organism evidence="2 3">
    <name type="scientific">Ziziphus jujuba var. spinosa</name>
    <dbReference type="NCBI Taxonomy" id="714518"/>
    <lineage>
        <taxon>Eukaryota</taxon>
        <taxon>Viridiplantae</taxon>
        <taxon>Streptophyta</taxon>
        <taxon>Embryophyta</taxon>
        <taxon>Tracheophyta</taxon>
        <taxon>Spermatophyta</taxon>
        <taxon>Magnoliopsida</taxon>
        <taxon>eudicotyledons</taxon>
        <taxon>Gunneridae</taxon>
        <taxon>Pentapetalae</taxon>
        <taxon>rosids</taxon>
        <taxon>fabids</taxon>
        <taxon>Rosales</taxon>
        <taxon>Rhamnaceae</taxon>
        <taxon>Paliureae</taxon>
        <taxon>Ziziphus</taxon>
    </lineage>
</organism>
<dbReference type="AlphaFoldDB" id="A0A978W5D7"/>